<gene>
    <name evidence="1" type="ORF">dnm_024880</name>
</gene>
<reference evidence="1" key="1">
    <citation type="journal article" date="2021" name="Microb. Physiol.">
        <title>Proteogenomic Insights into the Physiology of Marine, Sulfate-Reducing, Filamentous Desulfonema limicola and Desulfonema magnum.</title>
        <authorList>
            <person name="Schnaars V."/>
            <person name="Wohlbrand L."/>
            <person name="Scheve S."/>
            <person name="Hinrichs C."/>
            <person name="Reinhardt R."/>
            <person name="Rabus R."/>
        </authorList>
    </citation>
    <scope>NUCLEOTIDE SEQUENCE</scope>
    <source>
        <strain evidence="1">4be13</strain>
    </source>
</reference>
<evidence type="ECO:0000313" key="2">
    <source>
        <dbReference type="Proteomes" id="UP000663722"/>
    </source>
</evidence>
<dbReference type="AlphaFoldDB" id="A0A975BJE0"/>
<name>A0A975BJE0_9BACT</name>
<accession>A0A975BJE0</accession>
<keyword evidence="2" id="KW-1185">Reference proteome</keyword>
<organism evidence="1 2">
    <name type="scientific">Desulfonema magnum</name>
    <dbReference type="NCBI Taxonomy" id="45655"/>
    <lineage>
        <taxon>Bacteria</taxon>
        <taxon>Pseudomonadati</taxon>
        <taxon>Thermodesulfobacteriota</taxon>
        <taxon>Desulfobacteria</taxon>
        <taxon>Desulfobacterales</taxon>
        <taxon>Desulfococcaceae</taxon>
        <taxon>Desulfonema</taxon>
    </lineage>
</organism>
<sequence length="56" mass="6068">MSPAESTGKKDKKGKAHFPFLIFFPCTFGNMTDQQNLSETEIAANMPPPQGLASLP</sequence>
<dbReference type="EMBL" id="CP061800">
    <property type="protein sequence ID" value="QTA86465.1"/>
    <property type="molecule type" value="Genomic_DNA"/>
</dbReference>
<protein>
    <submittedName>
        <fullName evidence="1">Uncharacterized protein</fullName>
    </submittedName>
</protein>
<dbReference type="Proteomes" id="UP000663722">
    <property type="component" value="Chromosome"/>
</dbReference>
<proteinExistence type="predicted"/>
<dbReference type="KEGG" id="dmm:dnm_024880"/>
<evidence type="ECO:0000313" key="1">
    <source>
        <dbReference type="EMBL" id="QTA86465.1"/>
    </source>
</evidence>